<dbReference type="PANTHER" id="PTHR21266:SF32">
    <property type="entry name" value="CHOLESTEROL 7-DESATURASE NVD"/>
    <property type="match status" value="1"/>
</dbReference>
<reference evidence="16" key="2">
    <citation type="submission" date="2018-04" db="EMBL/GenBank/DDBJ databases">
        <title>OnivRS2 (Oryza nivara Reference Sequence Version 2).</title>
        <authorList>
            <person name="Zhang J."/>
            <person name="Kudrna D."/>
            <person name="Lee S."/>
            <person name="Talag J."/>
            <person name="Rajasekar S."/>
            <person name="Welchert J."/>
            <person name="Hsing Y.-I."/>
            <person name="Wing R.A."/>
        </authorList>
    </citation>
    <scope>NUCLEOTIDE SEQUENCE [LARGE SCALE GENOMIC DNA]</scope>
    <source>
        <strain evidence="16">SL10</strain>
    </source>
</reference>
<keyword evidence="9" id="KW-1133">Transmembrane helix</keyword>
<dbReference type="PANTHER" id="PTHR21266">
    <property type="entry name" value="IRON-SULFUR DOMAIN CONTAINING PROTEIN"/>
    <property type="match status" value="1"/>
</dbReference>
<proteinExistence type="predicted"/>
<dbReference type="Gramene" id="ONIVA03G39460.3">
    <property type="protein sequence ID" value="ONIVA03G39460.3"/>
    <property type="gene ID" value="ONIVA03G39460"/>
</dbReference>
<dbReference type="SUPFAM" id="SSF55961">
    <property type="entry name" value="Bet v1-like"/>
    <property type="match status" value="4"/>
</dbReference>
<dbReference type="EnsemblPlants" id="ONIVA03G39460.3">
    <property type="protein sequence ID" value="ONIVA03G39460.3"/>
    <property type="gene ID" value="ONIVA03G39460"/>
</dbReference>
<dbReference type="Gene3D" id="3.90.380.10">
    <property type="entry name" value="Naphthalene 1,2-dioxygenase Alpha Subunit, Chain A, domain 1"/>
    <property type="match status" value="2"/>
</dbReference>
<evidence type="ECO:0000256" key="14">
    <source>
        <dbReference type="SAM" id="MobiDB-lite"/>
    </source>
</evidence>
<evidence type="ECO:0000256" key="1">
    <source>
        <dbReference type="ARBA" id="ARBA00004229"/>
    </source>
</evidence>
<feature type="domain" description="Rieske" evidence="15">
    <location>
        <begin position="1653"/>
        <end position="1763"/>
    </location>
</feature>
<dbReference type="GO" id="GO:0016020">
    <property type="term" value="C:membrane"/>
    <property type="evidence" value="ECO:0007669"/>
    <property type="project" value="UniProtKB-SubCell"/>
</dbReference>
<keyword evidence="4" id="KW-0934">Plastid</keyword>
<keyword evidence="5" id="KW-0812">Transmembrane</keyword>
<evidence type="ECO:0000256" key="5">
    <source>
        <dbReference type="ARBA" id="ARBA00022692"/>
    </source>
</evidence>
<feature type="domain" description="Rieske" evidence="15">
    <location>
        <begin position="1228"/>
        <end position="1325"/>
    </location>
</feature>
<dbReference type="eggNOG" id="ENOG502QR6Q">
    <property type="taxonomic scope" value="Eukaryota"/>
</dbReference>
<evidence type="ECO:0000259" key="15">
    <source>
        <dbReference type="PROSITE" id="PS51296"/>
    </source>
</evidence>
<dbReference type="Proteomes" id="UP000006591">
    <property type="component" value="Chromosome 3"/>
</dbReference>
<keyword evidence="6" id="KW-0001">2Fe-2S</keyword>
<keyword evidence="7" id="KW-0479">Metal-binding</keyword>
<name>A0A0E0GV78_ORYNI</name>
<keyword evidence="17" id="KW-1185">Reference proteome</keyword>
<accession>A0A0E0GV78</accession>
<evidence type="ECO:0000256" key="12">
    <source>
        <dbReference type="ARBA" id="ARBA00023014"/>
    </source>
</evidence>
<reference evidence="16" key="1">
    <citation type="submission" date="2015-04" db="UniProtKB">
        <authorList>
            <consortium name="EnsemblPlants"/>
        </authorList>
    </citation>
    <scope>IDENTIFICATION</scope>
    <source>
        <strain evidence="16">SL10</strain>
    </source>
</reference>
<dbReference type="GO" id="GO:0010277">
    <property type="term" value="F:chlorophyllide a oxygenase activity"/>
    <property type="evidence" value="ECO:0007669"/>
    <property type="project" value="InterPro"/>
</dbReference>
<evidence type="ECO:0000256" key="3">
    <source>
        <dbReference type="ARBA" id="ARBA00022528"/>
    </source>
</evidence>
<keyword evidence="13" id="KW-0472">Membrane</keyword>
<evidence type="ECO:0000256" key="11">
    <source>
        <dbReference type="ARBA" id="ARBA00023004"/>
    </source>
</evidence>
<dbReference type="Pfam" id="PF08417">
    <property type="entry name" value="PaO"/>
    <property type="match status" value="3"/>
</dbReference>
<evidence type="ECO:0000256" key="10">
    <source>
        <dbReference type="ARBA" id="ARBA00023002"/>
    </source>
</evidence>
<dbReference type="GO" id="GO:0051537">
    <property type="term" value="F:2 iron, 2 sulfur cluster binding"/>
    <property type="evidence" value="ECO:0007669"/>
    <property type="project" value="UniProtKB-KW"/>
</dbReference>
<keyword evidence="10" id="KW-0560">Oxidoreductase</keyword>
<keyword evidence="12" id="KW-0411">Iron-sulfur</keyword>
<feature type="domain" description="Rieske" evidence="15">
    <location>
        <begin position="652"/>
        <end position="762"/>
    </location>
</feature>
<dbReference type="GO" id="GO:0009507">
    <property type="term" value="C:chloroplast"/>
    <property type="evidence" value="ECO:0007669"/>
    <property type="project" value="UniProtKB-SubCell"/>
</dbReference>
<dbReference type="GO" id="GO:0046872">
    <property type="term" value="F:metal ion binding"/>
    <property type="evidence" value="ECO:0007669"/>
    <property type="project" value="UniProtKB-KW"/>
</dbReference>
<feature type="region of interest" description="Disordered" evidence="14">
    <location>
        <begin position="1171"/>
        <end position="1214"/>
    </location>
</feature>
<dbReference type="InterPro" id="IPR036922">
    <property type="entry name" value="Rieske_2Fe-2S_sf"/>
</dbReference>
<evidence type="ECO:0000256" key="13">
    <source>
        <dbReference type="ARBA" id="ARBA00023136"/>
    </source>
</evidence>
<evidence type="ECO:0000256" key="8">
    <source>
        <dbReference type="ARBA" id="ARBA00022946"/>
    </source>
</evidence>
<evidence type="ECO:0000256" key="7">
    <source>
        <dbReference type="ARBA" id="ARBA00022723"/>
    </source>
</evidence>
<protein>
    <recommendedName>
        <fullName evidence="15">Rieske domain-containing protein</fullName>
    </recommendedName>
</protein>
<dbReference type="InterPro" id="IPR017941">
    <property type="entry name" value="Rieske_2Fe-2S"/>
</dbReference>
<dbReference type="PROSITE" id="PS51296">
    <property type="entry name" value="RIESKE"/>
    <property type="match status" value="4"/>
</dbReference>
<feature type="domain" description="Rieske" evidence="15">
    <location>
        <begin position="83"/>
        <end position="199"/>
    </location>
</feature>
<dbReference type="Pfam" id="PF00355">
    <property type="entry name" value="Rieske"/>
    <property type="match status" value="4"/>
</dbReference>
<evidence type="ECO:0000313" key="16">
    <source>
        <dbReference type="EnsemblPlants" id="ONIVA03G39460.3"/>
    </source>
</evidence>
<keyword evidence="3" id="KW-0150">Chloroplast</keyword>
<dbReference type="InterPro" id="IPR050584">
    <property type="entry name" value="Cholesterol_7-desaturase"/>
</dbReference>
<evidence type="ECO:0000313" key="17">
    <source>
        <dbReference type="Proteomes" id="UP000006591"/>
    </source>
</evidence>
<keyword evidence="8" id="KW-0809">Transit peptide</keyword>
<organism evidence="16">
    <name type="scientific">Oryza nivara</name>
    <name type="common">Indian wild rice</name>
    <name type="synonym">Oryza sativa f. spontanea</name>
    <dbReference type="NCBI Taxonomy" id="4536"/>
    <lineage>
        <taxon>Eukaryota</taxon>
        <taxon>Viridiplantae</taxon>
        <taxon>Streptophyta</taxon>
        <taxon>Embryophyta</taxon>
        <taxon>Tracheophyta</taxon>
        <taxon>Spermatophyta</taxon>
        <taxon>Magnoliopsida</taxon>
        <taxon>Liliopsida</taxon>
        <taxon>Poales</taxon>
        <taxon>Poaceae</taxon>
        <taxon>BOP clade</taxon>
        <taxon>Oryzoideae</taxon>
        <taxon>Oryzeae</taxon>
        <taxon>Oryzinae</taxon>
        <taxon>Oryza</taxon>
    </lineage>
</organism>
<dbReference type="CDD" id="cd03480">
    <property type="entry name" value="Rieske_RO_Alpha_PaO"/>
    <property type="match status" value="3"/>
</dbReference>
<dbReference type="Gene3D" id="2.102.10.10">
    <property type="entry name" value="Rieske [2Fe-2S] iron-sulphur domain"/>
    <property type="match status" value="4"/>
</dbReference>
<evidence type="ECO:0000256" key="9">
    <source>
        <dbReference type="ARBA" id="ARBA00022989"/>
    </source>
</evidence>
<keyword evidence="11" id="KW-0408">Iron</keyword>
<dbReference type="SUPFAM" id="SSF50022">
    <property type="entry name" value="ISP domain"/>
    <property type="match status" value="4"/>
</dbReference>
<evidence type="ECO:0000256" key="6">
    <source>
        <dbReference type="ARBA" id="ARBA00022714"/>
    </source>
</evidence>
<evidence type="ECO:0000256" key="2">
    <source>
        <dbReference type="ARBA" id="ARBA00004370"/>
    </source>
</evidence>
<dbReference type="InterPro" id="IPR013626">
    <property type="entry name" value="PaO"/>
</dbReference>
<feature type="region of interest" description="Disordered" evidence="14">
    <location>
        <begin position="597"/>
        <end position="638"/>
    </location>
</feature>
<evidence type="ECO:0000256" key="4">
    <source>
        <dbReference type="ARBA" id="ARBA00022640"/>
    </source>
</evidence>
<comment type="subcellular location">
    <subcellularLocation>
        <location evidence="2">Membrane</location>
    </subcellularLocation>
    <subcellularLocation>
        <location evidence="1">Plastid</location>
        <location evidence="1">Chloroplast</location>
    </subcellularLocation>
</comment>
<sequence length="1859" mass="209209">MDALSLLLLPAARPARPALHLRDAAAAAAAARVPPPRLPWSRAVARRLLSTSVAAVAAETPRAEDAPSASGKEERFDWLDQWYPVAPVCDLDPGAPHGKTVLGLRIVAWFDRTTAAADGGGGEWRVFDDSCPHRLAPLSEGRVDDKGRLQCVYHGWCFDGRGACQFIPQAPALGPAVHKNSKACVASYPCVVQNNILWFYPRSEPEYKEILQRKRPPYIPQIDDPSFVTVYGVRDLPYGYDVLVENLMDPAHVPYAHKGLMRTRKKEDPGRYNIHLLYTVEFDKEGGGPLKMEIEETNVEGFLSMLDRGFFKFVAPCTFYGSPLQTPSQALFKLIEPSYKISIDDQGKEKKKKQPTVMLVFLCIPVSPGRSRLVWAFPRNVGVWMDKIIPRWYYHIGQNAILDSDIYLLHIEERNFATVGLDNWQKACYVPTSSDNMIITFRNWFRKYCKHQIGWATPITNQLPPTPSKDQLLDRYWSHVMQCTSCSGALKKMKALEVALQVASVAVVGFLAVAKGTVVTSVVQRSAVVAAAVLCFAASRWLANFIEKNFYFQDYVHAYNAMAPVSLPLLSRARPPLLLRDAGVKLSTVRLPPPWRQQWKHTSGERRRRLSMPASAVAAETPPPHARAEEEEEAAPAVGGGEEGRFEWLDQWYPVAPVCDLDPRKPHGKMVMGLRVVAWFDGGGGEWRVVDDACPHRLAPLSEGRVDGKGRLQCAYHGWCFDGHGSCQFIPQAPALGPPVHKNSKACVASYPSVVQNNILWFYPRTEPEYRDVLQRKRPPYFPDLDDPSFNTVFGVRDFPYGYRNAQAILLRNGHIGMQLDILCRGSIAMQNLMDPAHVPYAHKGLVPQFQDKEDPGRYNIHLLSTVEFDQERGGPVKMKIEEANIDGFLSIQGENWGHFRFIAPCTINRSELPFETLAHFDQEKQQQQPQGMLVFLCIPVAPGRSRVIWAFPQSVSAWPDKFIPRWLHHMVSNTVLDSDLYLLHIEERNFAAVGVDKWQKACYVPTSSDNMIITFRNWFRKYCKHQVGWATPMVNQLPTTPTKDQLMERYWSHVMQCTSCSAALKWMRAMEVALQVASVAVVGFLAAGKGTTVVTSAVQRAAVVAAAALCFAASRWLANFIEKSFYFQDYVHAYNAMAPVSLPLLSRARPPLLLRDAGVKLSTVRLPPPWRQQWKHTSGERRRRLSMPASAVAAETPPPHARAEEEEEAAPAVGGGEEGRFEWLDQWYPVAPVCDLDPRKPHGKMVMGLRVVAWFDGGGGEWRVVDDACPHRLAPLSEGRVDGKGRLQCAYHGWCFDGHGSCQFIPQAPALGPPCSTVHLLSTVESDQEGGYPVKIRTEQAKIDGFLSVQEDDVCYMKFDAPCTLYGKPFRTKEPQIDQGKEKKKKKQPVAMTVFLCVPVAPGRSRLIWAFPRNVDAWLDNIIPRWLYHIVTNIVLDSDSYLLHIEERNFGTVGLDNWHKACYVPTSSDNMVITFRNWFRKYCKHQIGWATPMANQLPPTPTKDQVLERYRSHVMQCTSCSAALKKMKALEVALQVASVAIVGFLAVAKGSLAPSVVRRAAAVSTAVLCFAASRWLASFIEKSFYFQDYVHAYNTPRIPPWRRQWISPTDARRRRLSMPVSAVAAEAPLPRAVDEKETPAAGEERFDWLDQWYPVAPVRDLDKRKPHGKMVMGLRVVAWFDGGGGEWRVVDDACPHRLAPLSEGRVDGKGRLQCAYHGWCFDGHGSCQFIPQAPALGPPVHKNSKACVASYPSVVQNNILWFYPRSEPEYKEILQRKRPPYIRELDDPSSVINSGVRDLLYGYRNYLQAIHKQLDASIYELLVENFMDPAHVPYAHRGQFPHVPREEDIGRYVPHHLR</sequence>
<dbReference type="STRING" id="4536.A0A0E0GV78"/>